<dbReference type="InterPro" id="IPR029044">
    <property type="entry name" value="Nucleotide-diphossugar_trans"/>
</dbReference>
<dbReference type="OrthoDB" id="2014201at2759"/>
<dbReference type="Pfam" id="PF01501">
    <property type="entry name" value="Glyco_transf_8"/>
    <property type="match status" value="1"/>
</dbReference>
<dbReference type="KEGG" id="pkz:C5L36_0B01250"/>
<dbReference type="GO" id="GO:0016757">
    <property type="term" value="F:glycosyltransferase activity"/>
    <property type="evidence" value="ECO:0007669"/>
    <property type="project" value="InterPro"/>
</dbReference>
<dbReference type="InterPro" id="IPR002495">
    <property type="entry name" value="Glyco_trans_8"/>
</dbReference>
<evidence type="ECO:0000313" key="2">
    <source>
        <dbReference type="Proteomes" id="UP000249293"/>
    </source>
</evidence>
<dbReference type="Proteomes" id="UP000249293">
    <property type="component" value="Chromosome 2"/>
</dbReference>
<accession>A0A2U9R166</accession>
<dbReference type="CDD" id="cd02537">
    <property type="entry name" value="GT8_Glycogenin"/>
    <property type="match status" value="1"/>
</dbReference>
<dbReference type="GeneID" id="40382624"/>
<dbReference type="EMBL" id="CP028774">
    <property type="protein sequence ID" value="AWU74859.1"/>
    <property type="molecule type" value="Genomic_DNA"/>
</dbReference>
<evidence type="ECO:0000313" key="1">
    <source>
        <dbReference type="EMBL" id="AWU74859.1"/>
    </source>
</evidence>
<dbReference type="VEuPathDB" id="FungiDB:C5L36_0B01250"/>
<proteinExistence type="predicted"/>
<gene>
    <name evidence="1" type="ORF">C5L36_0B01250</name>
</gene>
<reference evidence="1 2" key="1">
    <citation type="submission" date="2018-06" db="EMBL/GenBank/DDBJ databases">
        <title>Population genomics shows no distinction between pathogenic Candida krusei and environmental Pichia kudriavzevii: One species, four names.</title>
        <authorList>
            <person name="Douglass A.P."/>
            <person name="Offei B."/>
            <person name="Braun-Galleani S."/>
            <person name="Coughlan A.Y."/>
            <person name="Martos A."/>
            <person name="Ortiz-Merino R.A."/>
            <person name="Byrne K.P."/>
            <person name="Wolfe K.H."/>
        </authorList>
    </citation>
    <scope>NUCLEOTIDE SEQUENCE [LARGE SCALE GENOMIC DNA]</scope>
    <source>
        <strain evidence="1 2">CBS573</strain>
    </source>
</reference>
<protein>
    <submittedName>
        <fullName evidence="1">Uncharacterized protein</fullName>
    </submittedName>
</protein>
<dbReference type="SUPFAM" id="SSF53448">
    <property type="entry name" value="Nucleotide-diphospho-sugar transferases"/>
    <property type="match status" value="1"/>
</dbReference>
<dbReference type="Gene3D" id="3.90.550.10">
    <property type="entry name" value="Spore Coat Polysaccharide Biosynthesis Protein SpsA, Chain A"/>
    <property type="match status" value="1"/>
</dbReference>
<name>A0A2U9R166_PICKU</name>
<dbReference type="PANTHER" id="PTHR11183">
    <property type="entry name" value="GLYCOGENIN SUBFAMILY MEMBER"/>
    <property type="match status" value="1"/>
</dbReference>
<dbReference type="STRING" id="4909.A0A2U9R166"/>
<sequence length="301" mass="35235">MTIVDGENHPRVWATLITGANYLPGVLTLNYSLVRARSKYPLVALYTDKLDRKSLEALHKDKIATLKIEALEPCIGELHLQIDSRFIDTWTKLYVFKSYQFKRIVHLDSDMLVLQNMDELMEMEMGDFKFASTHACLCNPYRFKHYPPSWNKQACVYTYHDKHMASRFDIPKHMGPSSHLGLSKLNSGILVVEPSVETFDMILDALQDKEKTCNYKFPDQDLLADVFYKKWLSISYIYNCLKTFKNCHSSLWDLSQIKNIHYILSPKPWDVDRNYLDDSGTFEMWWNMNDERLRMSNSPCS</sequence>
<dbReference type="InterPro" id="IPR050587">
    <property type="entry name" value="GNT1/Glycosyltrans_8"/>
</dbReference>
<dbReference type="RefSeq" id="XP_029320336.1">
    <property type="nucleotide sequence ID" value="XM_029464477.1"/>
</dbReference>
<organism evidence="1 2">
    <name type="scientific">Pichia kudriavzevii</name>
    <name type="common">Yeast</name>
    <name type="synonym">Issatchenkia orientalis</name>
    <dbReference type="NCBI Taxonomy" id="4909"/>
    <lineage>
        <taxon>Eukaryota</taxon>
        <taxon>Fungi</taxon>
        <taxon>Dikarya</taxon>
        <taxon>Ascomycota</taxon>
        <taxon>Saccharomycotina</taxon>
        <taxon>Pichiomycetes</taxon>
        <taxon>Pichiales</taxon>
        <taxon>Pichiaceae</taxon>
        <taxon>Pichia</taxon>
    </lineage>
</organism>
<keyword evidence="2" id="KW-1185">Reference proteome</keyword>
<dbReference type="AlphaFoldDB" id="A0A2U9R166"/>